<feature type="non-terminal residue" evidence="2">
    <location>
        <position position="257"/>
    </location>
</feature>
<dbReference type="PANTHER" id="PTHR11815">
    <property type="entry name" value="SUCCINYL-COA SYNTHETASE BETA CHAIN"/>
    <property type="match status" value="1"/>
</dbReference>
<dbReference type="Pfam" id="PF08442">
    <property type="entry name" value="ATP-grasp_2"/>
    <property type="match status" value="1"/>
</dbReference>
<accession>X1VCC6</accession>
<dbReference type="GO" id="GO:0006099">
    <property type="term" value="P:tricarboxylic acid cycle"/>
    <property type="evidence" value="ECO:0007669"/>
    <property type="project" value="TreeGrafter"/>
</dbReference>
<proteinExistence type="predicted"/>
<dbReference type="PANTHER" id="PTHR11815:SF10">
    <property type="entry name" value="SUCCINATE--COA LIGASE [GDP-FORMING] SUBUNIT BETA, MITOCHONDRIAL"/>
    <property type="match status" value="1"/>
</dbReference>
<reference evidence="2" key="1">
    <citation type="journal article" date="2014" name="Front. Microbiol.">
        <title>High frequency of phylogenetically diverse reductive dehalogenase-homologous genes in deep subseafloor sedimentary metagenomes.</title>
        <authorList>
            <person name="Kawai M."/>
            <person name="Futagami T."/>
            <person name="Toyoda A."/>
            <person name="Takaki Y."/>
            <person name="Nishi S."/>
            <person name="Hori S."/>
            <person name="Arai W."/>
            <person name="Tsubouchi T."/>
            <person name="Morono Y."/>
            <person name="Uchiyama I."/>
            <person name="Ito T."/>
            <person name="Fujiyama A."/>
            <person name="Inagaki F."/>
            <person name="Takami H."/>
        </authorList>
    </citation>
    <scope>NUCLEOTIDE SEQUENCE</scope>
    <source>
        <strain evidence="2">Expedition CK06-06</strain>
    </source>
</reference>
<organism evidence="2">
    <name type="scientific">marine sediment metagenome</name>
    <dbReference type="NCBI Taxonomy" id="412755"/>
    <lineage>
        <taxon>unclassified sequences</taxon>
        <taxon>metagenomes</taxon>
        <taxon>ecological metagenomes</taxon>
    </lineage>
</organism>
<dbReference type="GO" id="GO:0005524">
    <property type="term" value="F:ATP binding"/>
    <property type="evidence" value="ECO:0007669"/>
    <property type="project" value="InterPro"/>
</dbReference>
<dbReference type="InterPro" id="IPR013815">
    <property type="entry name" value="ATP_grasp_subdomain_1"/>
</dbReference>
<dbReference type="SUPFAM" id="SSF56059">
    <property type="entry name" value="Glutathione synthetase ATP-binding domain-like"/>
    <property type="match status" value="1"/>
</dbReference>
<dbReference type="GO" id="GO:0004775">
    <property type="term" value="F:succinate-CoA ligase (ADP-forming) activity"/>
    <property type="evidence" value="ECO:0007669"/>
    <property type="project" value="TreeGrafter"/>
</dbReference>
<comment type="caution">
    <text evidence="2">The sequence shown here is derived from an EMBL/GenBank/DDBJ whole genome shotgun (WGS) entry which is preliminary data.</text>
</comment>
<evidence type="ECO:0000259" key="1">
    <source>
        <dbReference type="Pfam" id="PF08442"/>
    </source>
</evidence>
<dbReference type="GO" id="GO:0006104">
    <property type="term" value="P:succinyl-CoA metabolic process"/>
    <property type="evidence" value="ECO:0007669"/>
    <property type="project" value="TreeGrafter"/>
</dbReference>
<dbReference type="GO" id="GO:0042709">
    <property type="term" value="C:succinate-CoA ligase complex"/>
    <property type="evidence" value="ECO:0007669"/>
    <property type="project" value="TreeGrafter"/>
</dbReference>
<protein>
    <recommendedName>
        <fullName evidence="1">ATP-grasp fold succinyl-CoA synthetase-type domain-containing protein</fullName>
    </recommendedName>
</protein>
<name>X1VCC6_9ZZZZ</name>
<feature type="non-terminal residue" evidence="2">
    <location>
        <position position="1"/>
    </location>
</feature>
<dbReference type="Gene3D" id="3.30.1490.20">
    <property type="entry name" value="ATP-grasp fold, A domain"/>
    <property type="match status" value="1"/>
</dbReference>
<sequence>IPQGDVASTPEEVKAIAGKLAKPVVIKAQVGVTGRFQAGGIKFANNAYEAEMVAQELLGKDIKGLKVERVLVEEQLSIKEEFYASVVVNDSWKVKGPVLMFSTKGGTGIEEIAAEHPDKVISMDVDILKGLTLEDTSDLISKLGVKSPLLEPLSKVVYGLYRTFKEYSARSAEINPIVLTEDGKVYAADCHMVIDEASVFKHPELEIDYPRDIGRAPTELERLAWEIERKDYRGVGYFAQMTRDFGPGEGVVGFHGM</sequence>
<dbReference type="AlphaFoldDB" id="X1VCC6"/>
<dbReference type="EMBL" id="BARW01027332">
    <property type="protein sequence ID" value="GAJ14877.1"/>
    <property type="molecule type" value="Genomic_DNA"/>
</dbReference>
<dbReference type="Gene3D" id="3.30.470.20">
    <property type="entry name" value="ATP-grasp fold, B domain"/>
    <property type="match status" value="1"/>
</dbReference>
<dbReference type="InterPro" id="IPR013650">
    <property type="entry name" value="ATP-grasp_succ-CoA_synth-type"/>
</dbReference>
<gene>
    <name evidence="2" type="ORF">S12H4_44366</name>
</gene>
<evidence type="ECO:0000313" key="2">
    <source>
        <dbReference type="EMBL" id="GAJ14877.1"/>
    </source>
</evidence>
<feature type="domain" description="ATP-grasp fold succinyl-CoA synthetase-type" evidence="1">
    <location>
        <begin position="2"/>
        <end position="178"/>
    </location>
</feature>